<feature type="active site" evidence="5">
    <location>
        <position position="363"/>
    </location>
</feature>
<dbReference type="PANTHER" id="PTHR10363">
    <property type="entry name" value="BLEOMYCIN HYDROLASE"/>
    <property type="match status" value="1"/>
</dbReference>
<sequence length="444" mass="51921">MILKQEYLESLEKDIYLERVNRVARRAVTHNGVLEAAVNVFEDDSNRHTFNISLEETEIRSQKQSGRCWIFAALNVMEYKLCQKNNLESFELSQNYIYFYDKLERCNYFMESILKTMDEEVGSRLVSFLLTDPINDGGQWDMLKNIIKKYGVVPKYAMLESKNSSDSGALNRFLTKTLRMYAKNLRLAKSKGESKEKLESMVENYMKEIYKILTISLGTPPKTVDFEAVDKENHFISHKNLSPNQFFENFVSMNLDDYISLINAPTKDKPYYKSYTVKFLGNVVEGEEVKYVNVPIEVFKKVILAQLKDKEPVWFGCDVLQNFYRKGSSHFDFSTLRLDELFGMDIDFSKEDRLDYKESLMTHAMVFMGCDYDEEKNLIKRYKVENSWGEDAGNKGYFVMSDAWFDEYVYQVLIHKKHLEPTILAAYEEEAIKLEPWDPMGSLA</sequence>
<dbReference type="PANTHER" id="PTHR10363:SF2">
    <property type="entry name" value="BLEOMYCIN HYDROLASE"/>
    <property type="match status" value="1"/>
</dbReference>
<feature type="active site" evidence="5">
    <location>
        <position position="68"/>
    </location>
</feature>
<dbReference type="GO" id="GO:0070005">
    <property type="term" value="F:cysteine-type aminopeptidase activity"/>
    <property type="evidence" value="ECO:0007669"/>
    <property type="project" value="InterPro"/>
</dbReference>
<dbReference type="GO" id="GO:0005737">
    <property type="term" value="C:cytoplasm"/>
    <property type="evidence" value="ECO:0007669"/>
    <property type="project" value="TreeGrafter"/>
</dbReference>
<dbReference type="InterPro" id="IPR004134">
    <property type="entry name" value="Peptidase_C1B"/>
</dbReference>
<keyword evidence="1 4" id="KW-0645">Protease</keyword>
<evidence type="ECO:0000256" key="1">
    <source>
        <dbReference type="ARBA" id="ARBA00022670"/>
    </source>
</evidence>
<dbReference type="Proteomes" id="UP000027058">
    <property type="component" value="Unassembled WGS sequence"/>
</dbReference>
<reference evidence="6 7" key="1">
    <citation type="submission" date="2014-01" db="EMBL/GenBank/DDBJ databases">
        <title>Comparative genomics of Fusobacterium necrophorum wild isolates.</title>
        <authorList>
            <person name="Kittichotirat W."/>
            <person name="Bumgarner R.E."/>
            <person name="Lawrence P."/>
        </authorList>
    </citation>
    <scope>NUCLEOTIDE SEQUENCE [LARGE SCALE GENOMIC DNA]</scope>
    <source>
        <strain evidence="6 7">DJ-2</strain>
    </source>
</reference>
<evidence type="ECO:0000313" key="6">
    <source>
        <dbReference type="EMBL" id="KDE71971.1"/>
    </source>
</evidence>
<dbReference type="Pfam" id="PF03051">
    <property type="entry name" value="Peptidase_C1_2"/>
    <property type="match status" value="1"/>
</dbReference>
<evidence type="ECO:0000256" key="5">
    <source>
        <dbReference type="PIRSR" id="PIRSR005700-1"/>
    </source>
</evidence>
<dbReference type="EMBL" id="JAAH01000071">
    <property type="protein sequence ID" value="KDE71971.1"/>
    <property type="molecule type" value="Genomic_DNA"/>
</dbReference>
<evidence type="ECO:0000256" key="4">
    <source>
        <dbReference type="PIRNR" id="PIRNR005700"/>
    </source>
</evidence>
<organism evidence="6 7">
    <name type="scientific">Fusobacterium necrophorum DJ-2</name>
    <dbReference type="NCBI Taxonomy" id="1441737"/>
    <lineage>
        <taxon>Bacteria</taxon>
        <taxon>Fusobacteriati</taxon>
        <taxon>Fusobacteriota</taxon>
        <taxon>Fusobacteriia</taxon>
        <taxon>Fusobacteriales</taxon>
        <taxon>Fusobacteriaceae</taxon>
        <taxon>Fusobacterium</taxon>
    </lineage>
</organism>
<comment type="similarity">
    <text evidence="4">Belongs to the peptidase C1 family.</text>
</comment>
<dbReference type="PIRSF" id="PIRSF005700">
    <property type="entry name" value="PepC"/>
    <property type="match status" value="1"/>
</dbReference>
<comment type="caution">
    <text evidence="6">The sequence shown here is derived from an EMBL/GenBank/DDBJ whole genome shotgun (WGS) entry which is preliminary data.</text>
</comment>
<dbReference type="CDD" id="cd00585">
    <property type="entry name" value="Peptidase_C1B"/>
    <property type="match status" value="1"/>
</dbReference>
<evidence type="ECO:0000256" key="2">
    <source>
        <dbReference type="ARBA" id="ARBA00022801"/>
    </source>
</evidence>
<name>A0AB73C314_9FUSO</name>
<keyword evidence="4 6" id="KW-0031">Aminopeptidase</keyword>
<dbReference type="SUPFAM" id="SSF54001">
    <property type="entry name" value="Cysteine proteinases"/>
    <property type="match status" value="1"/>
</dbReference>
<evidence type="ECO:0000313" key="7">
    <source>
        <dbReference type="Proteomes" id="UP000027058"/>
    </source>
</evidence>
<dbReference type="InterPro" id="IPR038765">
    <property type="entry name" value="Papain-like_cys_pep_sf"/>
</dbReference>
<keyword evidence="2 4" id="KW-0378">Hydrolase</keyword>
<evidence type="ECO:0000256" key="3">
    <source>
        <dbReference type="ARBA" id="ARBA00022807"/>
    </source>
</evidence>
<dbReference type="Gene3D" id="3.90.70.10">
    <property type="entry name" value="Cysteine proteinases"/>
    <property type="match status" value="1"/>
</dbReference>
<proteinExistence type="inferred from homology"/>
<protein>
    <recommendedName>
        <fullName evidence="4">Aminopeptidase</fullName>
    </recommendedName>
</protein>
<dbReference type="GO" id="GO:0043418">
    <property type="term" value="P:homocysteine catabolic process"/>
    <property type="evidence" value="ECO:0007669"/>
    <property type="project" value="TreeGrafter"/>
</dbReference>
<gene>
    <name evidence="6" type="ORF">FUSO8_06855</name>
</gene>
<dbReference type="PROSITE" id="PS00139">
    <property type="entry name" value="THIOL_PROTEASE_CYS"/>
    <property type="match status" value="1"/>
</dbReference>
<dbReference type="InterPro" id="IPR000169">
    <property type="entry name" value="Pept_cys_AS"/>
</dbReference>
<accession>A0AB73C314</accession>
<dbReference type="GO" id="GO:0006508">
    <property type="term" value="P:proteolysis"/>
    <property type="evidence" value="ECO:0007669"/>
    <property type="project" value="UniProtKB-KW"/>
</dbReference>
<dbReference type="GO" id="GO:0009636">
    <property type="term" value="P:response to toxic substance"/>
    <property type="evidence" value="ECO:0007669"/>
    <property type="project" value="TreeGrafter"/>
</dbReference>
<dbReference type="AlphaFoldDB" id="A0AB73C314"/>
<dbReference type="RefSeq" id="WP_035900470.1">
    <property type="nucleotide sequence ID" value="NZ_JAAH01000071.1"/>
</dbReference>
<feature type="active site" evidence="5">
    <location>
        <position position="386"/>
    </location>
</feature>
<keyword evidence="3 4" id="KW-0788">Thiol protease</keyword>